<proteinExistence type="predicted"/>
<dbReference type="EMBL" id="SACS01000006">
    <property type="protein sequence ID" value="RVU40197.1"/>
    <property type="molecule type" value="Genomic_DNA"/>
</dbReference>
<dbReference type="GO" id="GO:0006974">
    <property type="term" value="P:DNA damage response"/>
    <property type="evidence" value="ECO:0007669"/>
    <property type="project" value="TreeGrafter"/>
</dbReference>
<dbReference type="PANTHER" id="PTHR34387:SF2">
    <property type="entry name" value="SLR1258 PROTEIN"/>
    <property type="match status" value="1"/>
</dbReference>
<gene>
    <name evidence="1" type="ORF">EOE67_07695</name>
</gene>
<dbReference type="Pfam" id="PF04402">
    <property type="entry name" value="SIMPL"/>
    <property type="match status" value="1"/>
</dbReference>
<reference evidence="1 2" key="1">
    <citation type="submission" date="2019-01" db="EMBL/GenBank/DDBJ databases">
        <authorList>
            <person name="Chen W.-M."/>
        </authorList>
    </citation>
    <scope>NUCLEOTIDE SEQUENCE [LARGE SCALE GENOMIC DNA]</scope>
    <source>
        <strain evidence="1 2">KYPC3</strain>
    </source>
</reference>
<dbReference type="AlphaFoldDB" id="A0A437R0F3"/>
<dbReference type="Gene3D" id="3.30.110.170">
    <property type="entry name" value="Protein of unknown function (DUF541), domain 1"/>
    <property type="match status" value="1"/>
</dbReference>
<comment type="caution">
    <text evidence="1">The sequence shown here is derived from an EMBL/GenBank/DDBJ whole genome shotgun (WGS) entry which is preliminary data.</text>
</comment>
<dbReference type="InterPro" id="IPR052022">
    <property type="entry name" value="26kDa_periplasmic_antigen"/>
</dbReference>
<name>A0A437R0F3_9GAMM</name>
<protein>
    <submittedName>
        <fullName evidence="1">DUF541 domain-containing protein</fullName>
    </submittedName>
</protein>
<evidence type="ECO:0000313" key="1">
    <source>
        <dbReference type="EMBL" id="RVU40197.1"/>
    </source>
</evidence>
<sequence>MLSLLLCISQPTFAKSLPDFPFVVTTGSAERSVKPDIATIRILVLVFHKDSAVALQQVAETSSKLTSLLRQLKIPLNALEASDLEKEVKRQRGESYDDLQVFGYEMSRTFTLQLTQLEHYPELADELLKLNHISGLYTRFDSSLREQLEAELVIAAAKDAAKQAERMAQSLGNKIHSVYAMSQASGFGNFFAAFGAREETYQAKAFNVGDNEKNLTMFIPKTIEIQQGINVVFRLTSEK</sequence>
<dbReference type="Gene3D" id="3.30.70.2970">
    <property type="entry name" value="Protein of unknown function (DUF541), domain 2"/>
    <property type="match status" value="1"/>
</dbReference>
<keyword evidence="2" id="KW-1185">Reference proteome</keyword>
<accession>A0A437R0F3</accession>
<dbReference type="Proteomes" id="UP000283077">
    <property type="component" value="Unassembled WGS sequence"/>
</dbReference>
<organism evidence="1 2">
    <name type="scientific">Rheinheimera riviphila</name>
    <dbReference type="NCBI Taxonomy" id="1834037"/>
    <lineage>
        <taxon>Bacteria</taxon>
        <taxon>Pseudomonadati</taxon>
        <taxon>Pseudomonadota</taxon>
        <taxon>Gammaproteobacteria</taxon>
        <taxon>Chromatiales</taxon>
        <taxon>Chromatiaceae</taxon>
        <taxon>Rheinheimera</taxon>
    </lineage>
</organism>
<dbReference type="OrthoDB" id="5574370at2"/>
<dbReference type="PANTHER" id="PTHR34387">
    <property type="entry name" value="SLR1258 PROTEIN"/>
    <property type="match status" value="1"/>
</dbReference>
<evidence type="ECO:0000313" key="2">
    <source>
        <dbReference type="Proteomes" id="UP000283077"/>
    </source>
</evidence>
<dbReference type="InterPro" id="IPR007497">
    <property type="entry name" value="SIMPL/DUF541"/>
</dbReference>